<name>A0ACC0IJJ6_9ERIC</name>
<evidence type="ECO:0000313" key="1">
    <source>
        <dbReference type="EMBL" id="KAI8025979.1"/>
    </source>
</evidence>
<dbReference type="EMBL" id="CM045760">
    <property type="protein sequence ID" value="KAI8025979.1"/>
    <property type="molecule type" value="Genomic_DNA"/>
</dbReference>
<feature type="non-terminal residue" evidence="1">
    <location>
        <position position="198"/>
    </location>
</feature>
<proteinExistence type="predicted"/>
<sequence length="198" mass="23064">MTNPKELHKKWTKNAIKFPPHRIIYIYIERERERPRAKANEGESEKQRETERQTESEREPVRMRRRSCLTVLCRRRILKGFSSSKDGTIVHWDVDSGKAEKYLWPSEKALRSHGAKDPKGRATKQSKHVLALAVSSDGHYLASGGLDRHVHLWDTRTREHVQSLRTLFGHQSAVLTIDCLRKERVLTAGHDRAMHLFK</sequence>
<gene>
    <name evidence="1" type="ORF">LOK49_LG02G02566</name>
</gene>
<keyword evidence="2" id="KW-1185">Reference proteome</keyword>
<protein>
    <submittedName>
        <fullName evidence="1">U3 snoRNP-associated protein-like YAOH</fullName>
    </submittedName>
</protein>
<accession>A0ACC0IJJ6</accession>
<dbReference type="Proteomes" id="UP001060215">
    <property type="component" value="Chromosome 3"/>
</dbReference>
<reference evidence="1 2" key="1">
    <citation type="journal article" date="2022" name="Plant J.">
        <title>Chromosome-level genome of Camellia lanceoleosa provides a valuable resource for understanding genome evolution and self-incompatibility.</title>
        <authorList>
            <person name="Gong W."/>
            <person name="Xiao S."/>
            <person name="Wang L."/>
            <person name="Liao Z."/>
            <person name="Chang Y."/>
            <person name="Mo W."/>
            <person name="Hu G."/>
            <person name="Li W."/>
            <person name="Zhao G."/>
            <person name="Zhu H."/>
            <person name="Hu X."/>
            <person name="Ji K."/>
            <person name="Xiang X."/>
            <person name="Song Q."/>
            <person name="Yuan D."/>
            <person name="Jin S."/>
            <person name="Zhang L."/>
        </authorList>
    </citation>
    <scope>NUCLEOTIDE SEQUENCE [LARGE SCALE GENOMIC DNA]</scope>
    <source>
        <strain evidence="1">SQ_2022a</strain>
    </source>
</reference>
<evidence type="ECO:0000313" key="2">
    <source>
        <dbReference type="Proteomes" id="UP001060215"/>
    </source>
</evidence>
<organism evidence="1 2">
    <name type="scientific">Camellia lanceoleosa</name>
    <dbReference type="NCBI Taxonomy" id="1840588"/>
    <lineage>
        <taxon>Eukaryota</taxon>
        <taxon>Viridiplantae</taxon>
        <taxon>Streptophyta</taxon>
        <taxon>Embryophyta</taxon>
        <taxon>Tracheophyta</taxon>
        <taxon>Spermatophyta</taxon>
        <taxon>Magnoliopsida</taxon>
        <taxon>eudicotyledons</taxon>
        <taxon>Gunneridae</taxon>
        <taxon>Pentapetalae</taxon>
        <taxon>asterids</taxon>
        <taxon>Ericales</taxon>
        <taxon>Theaceae</taxon>
        <taxon>Camellia</taxon>
    </lineage>
</organism>
<comment type="caution">
    <text evidence="1">The sequence shown here is derived from an EMBL/GenBank/DDBJ whole genome shotgun (WGS) entry which is preliminary data.</text>
</comment>